<dbReference type="EMBL" id="CP079105">
    <property type="protein sequence ID" value="QXQ14244.1"/>
    <property type="molecule type" value="Genomic_DNA"/>
</dbReference>
<gene>
    <name evidence="5" type="ORF">KV203_02065</name>
</gene>
<dbReference type="PANTHER" id="PTHR33154">
    <property type="entry name" value="TRANSCRIPTIONAL REGULATOR, ARSR FAMILY"/>
    <property type="match status" value="1"/>
</dbReference>
<organism evidence="5 6">
    <name type="scientific">Skermania pinensis</name>
    <dbReference type="NCBI Taxonomy" id="39122"/>
    <lineage>
        <taxon>Bacteria</taxon>
        <taxon>Bacillati</taxon>
        <taxon>Actinomycetota</taxon>
        <taxon>Actinomycetes</taxon>
        <taxon>Mycobacteriales</taxon>
        <taxon>Gordoniaceae</taxon>
        <taxon>Skermania</taxon>
    </lineage>
</organism>
<evidence type="ECO:0000313" key="5">
    <source>
        <dbReference type="EMBL" id="QXQ14244.1"/>
    </source>
</evidence>
<keyword evidence="3" id="KW-0804">Transcription</keyword>
<dbReference type="InterPro" id="IPR001845">
    <property type="entry name" value="HTH_ArsR_DNA-bd_dom"/>
</dbReference>
<dbReference type="InterPro" id="IPR051081">
    <property type="entry name" value="HTH_MetalResp_TranReg"/>
</dbReference>
<sequence length="103" mass="11575">MTRPPFDRVEAEEAAELLTVLADPIRLAMLSIVAAHVDGEACEAEIAEVFDLSSTDNARHLRALCAAELLEPAPRGAWTYYRVTAIARRRIDQMLDRVLRRRS</sequence>
<dbReference type="PANTHER" id="PTHR33154:SF18">
    <property type="entry name" value="ARSENICAL RESISTANCE OPERON REPRESSOR"/>
    <property type="match status" value="1"/>
</dbReference>
<dbReference type="InterPro" id="IPR011991">
    <property type="entry name" value="ArsR-like_HTH"/>
</dbReference>
<dbReference type="CDD" id="cd00090">
    <property type="entry name" value="HTH_ARSR"/>
    <property type="match status" value="1"/>
</dbReference>
<accession>A0ABX8S8P3</accession>
<dbReference type="Proteomes" id="UP000887023">
    <property type="component" value="Chromosome"/>
</dbReference>
<feature type="domain" description="HTH arsR-type" evidence="4">
    <location>
        <begin position="6"/>
        <end position="103"/>
    </location>
</feature>
<protein>
    <submittedName>
        <fullName evidence="5">Helix-turn-helix domain-containing protein</fullName>
    </submittedName>
</protein>
<name>A0ABX8S8P3_9ACTN</name>
<reference evidence="5" key="1">
    <citation type="submission" date="2021-07" db="EMBL/GenBank/DDBJ databases">
        <title>Candidatus Kaistella beijingensis sp. nov. isolated from a municipal wastewater treatment plant is involved in sludge foaming.</title>
        <authorList>
            <person name="Song Y."/>
            <person name="Liu S.-J."/>
        </authorList>
    </citation>
    <scope>NUCLEOTIDE SEQUENCE</scope>
    <source>
        <strain evidence="5">DSM 43998</strain>
    </source>
</reference>
<evidence type="ECO:0000313" key="6">
    <source>
        <dbReference type="Proteomes" id="UP000887023"/>
    </source>
</evidence>
<proteinExistence type="predicted"/>
<dbReference type="PROSITE" id="PS50987">
    <property type="entry name" value="HTH_ARSR_2"/>
    <property type="match status" value="1"/>
</dbReference>
<evidence type="ECO:0000256" key="2">
    <source>
        <dbReference type="ARBA" id="ARBA00023125"/>
    </source>
</evidence>
<evidence type="ECO:0000256" key="1">
    <source>
        <dbReference type="ARBA" id="ARBA00023015"/>
    </source>
</evidence>
<evidence type="ECO:0000256" key="3">
    <source>
        <dbReference type="ARBA" id="ARBA00023163"/>
    </source>
</evidence>
<keyword evidence="6" id="KW-1185">Reference proteome</keyword>
<dbReference type="SMART" id="SM00418">
    <property type="entry name" value="HTH_ARSR"/>
    <property type="match status" value="1"/>
</dbReference>
<dbReference type="RefSeq" id="WP_217995927.1">
    <property type="nucleotide sequence ID" value="NZ_CBCRUZ010000003.1"/>
</dbReference>
<evidence type="ECO:0000259" key="4">
    <source>
        <dbReference type="PROSITE" id="PS50987"/>
    </source>
</evidence>
<keyword evidence="1" id="KW-0805">Transcription regulation</keyword>
<keyword evidence="2" id="KW-0238">DNA-binding</keyword>